<proteinExistence type="predicted"/>
<name>A0A667ZN70_9TELE</name>
<sequence length="304" mass="34516">MPRHQSSGNQHVTTPDNYAPPVSNYLPLEIFDNEDYDCRTPEDWLSLGYDEGSPDRKPIPAKALLPTTDKIPPDDPKSPSLKYDWHFVGVLEYSKEKGQYLVQKTDKKGRLTDHKGKPVLNGGYQKGVTPMLKATQYWVPRIRLLFSAEDPRVFAQRVQFAQHSRENAEALILYKLSVDCMPIWSGNPSLDTHSLEHIKKSAFSTPGPRLESLPECVGHLEEKVKLEYDRTINRIIFDKVVMSHPEEFSHITLPKKDPECVPQKGASVLYWLLHLNISSATPFIEIGHSLSINPVASLIICFQF</sequence>
<dbReference type="Ensembl" id="ENSMMDT00005040936.1">
    <property type="protein sequence ID" value="ENSMMDP00005040108.1"/>
    <property type="gene ID" value="ENSMMDG00005018572.1"/>
</dbReference>
<dbReference type="Proteomes" id="UP000472263">
    <property type="component" value="Chromosome 5"/>
</dbReference>
<feature type="region of interest" description="Disordered" evidence="1">
    <location>
        <begin position="1"/>
        <end position="21"/>
    </location>
</feature>
<reference evidence="2" key="3">
    <citation type="submission" date="2025-09" db="UniProtKB">
        <authorList>
            <consortium name="Ensembl"/>
        </authorList>
    </citation>
    <scope>IDENTIFICATION</scope>
</reference>
<reference evidence="2" key="1">
    <citation type="submission" date="2019-06" db="EMBL/GenBank/DDBJ databases">
        <authorList>
            <consortium name="Wellcome Sanger Institute Data Sharing"/>
        </authorList>
    </citation>
    <scope>NUCLEOTIDE SEQUENCE [LARGE SCALE GENOMIC DNA]</scope>
</reference>
<evidence type="ECO:0000256" key="1">
    <source>
        <dbReference type="SAM" id="MobiDB-lite"/>
    </source>
</evidence>
<dbReference type="InParanoid" id="A0A667ZN70"/>
<keyword evidence="3" id="KW-1185">Reference proteome</keyword>
<evidence type="ECO:0000313" key="3">
    <source>
        <dbReference type="Proteomes" id="UP000472263"/>
    </source>
</evidence>
<reference evidence="2" key="2">
    <citation type="submission" date="2025-08" db="UniProtKB">
        <authorList>
            <consortium name="Ensembl"/>
        </authorList>
    </citation>
    <scope>IDENTIFICATION</scope>
</reference>
<dbReference type="GeneTree" id="ENSGT00940000154791"/>
<evidence type="ECO:0000313" key="2">
    <source>
        <dbReference type="Ensembl" id="ENSMMDP00005040108.1"/>
    </source>
</evidence>
<dbReference type="AlphaFoldDB" id="A0A667ZN70"/>
<protein>
    <submittedName>
        <fullName evidence="2">Uncharacterized protein</fullName>
    </submittedName>
</protein>
<feature type="region of interest" description="Disordered" evidence="1">
    <location>
        <begin position="47"/>
        <end position="76"/>
    </location>
</feature>
<organism evidence="2 3">
    <name type="scientific">Myripristis murdjan</name>
    <name type="common">pinecone soldierfish</name>
    <dbReference type="NCBI Taxonomy" id="586833"/>
    <lineage>
        <taxon>Eukaryota</taxon>
        <taxon>Metazoa</taxon>
        <taxon>Chordata</taxon>
        <taxon>Craniata</taxon>
        <taxon>Vertebrata</taxon>
        <taxon>Euteleostomi</taxon>
        <taxon>Actinopterygii</taxon>
        <taxon>Neopterygii</taxon>
        <taxon>Teleostei</taxon>
        <taxon>Neoteleostei</taxon>
        <taxon>Acanthomorphata</taxon>
        <taxon>Holocentriformes</taxon>
        <taxon>Holocentridae</taxon>
        <taxon>Myripristis</taxon>
    </lineage>
</organism>
<feature type="compositionally biased region" description="Polar residues" evidence="1">
    <location>
        <begin position="1"/>
        <end position="16"/>
    </location>
</feature>
<accession>A0A667ZN70</accession>